<dbReference type="GO" id="GO:0016887">
    <property type="term" value="F:ATP hydrolysis activity"/>
    <property type="evidence" value="ECO:0007669"/>
    <property type="project" value="InterPro"/>
</dbReference>
<dbReference type="InterPro" id="IPR003593">
    <property type="entry name" value="AAA+_ATPase"/>
</dbReference>
<evidence type="ECO:0000256" key="3">
    <source>
        <dbReference type="ARBA" id="ARBA00022840"/>
    </source>
</evidence>
<dbReference type="SUPFAM" id="SSF52540">
    <property type="entry name" value="P-loop containing nucleoside triphosphate hydrolases"/>
    <property type="match status" value="1"/>
</dbReference>
<keyword evidence="3 5" id="KW-0067">ATP-binding</keyword>
<dbReference type="GO" id="GO:0005886">
    <property type="term" value="C:plasma membrane"/>
    <property type="evidence" value="ECO:0007669"/>
    <property type="project" value="TreeGrafter"/>
</dbReference>
<keyword evidence="2" id="KW-0547">Nucleotide-binding</keyword>
<dbReference type="PANTHER" id="PTHR24220">
    <property type="entry name" value="IMPORT ATP-BINDING PROTEIN"/>
    <property type="match status" value="1"/>
</dbReference>
<dbReference type="Pfam" id="PF00005">
    <property type="entry name" value="ABC_tran"/>
    <property type="match status" value="1"/>
</dbReference>
<dbReference type="PROSITE" id="PS50893">
    <property type="entry name" value="ABC_TRANSPORTER_2"/>
    <property type="match status" value="1"/>
</dbReference>
<comment type="caution">
    <text evidence="5">The sequence shown here is derived from an EMBL/GenBank/DDBJ whole genome shotgun (WGS) entry which is preliminary data.</text>
</comment>
<evidence type="ECO:0000313" key="5">
    <source>
        <dbReference type="EMBL" id="MDS3859301.1"/>
    </source>
</evidence>
<dbReference type="GO" id="GO:0022857">
    <property type="term" value="F:transmembrane transporter activity"/>
    <property type="evidence" value="ECO:0007669"/>
    <property type="project" value="UniProtKB-ARBA"/>
</dbReference>
<dbReference type="Gene3D" id="3.40.50.300">
    <property type="entry name" value="P-loop containing nucleotide triphosphate hydrolases"/>
    <property type="match status" value="1"/>
</dbReference>
<evidence type="ECO:0000256" key="2">
    <source>
        <dbReference type="ARBA" id="ARBA00022741"/>
    </source>
</evidence>
<evidence type="ECO:0000313" key="6">
    <source>
        <dbReference type="Proteomes" id="UP001268256"/>
    </source>
</evidence>
<name>A0AAE4JUR3_9CYAN</name>
<proteinExistence type="predicted"/>
<dbReference type="GO" id="GO:0098796">
    <property type="term" value="C:membrane protein complex"/>
    <property type="evidence" value="ECO:0007669"/>
    <property type="project" value="UniProtKB-ARBA"/>
</dbReference>
<evidence type="ECO:0000259" key="4">
    <source>
        <dbReference type="PROSITE" id="PS50893"/>
    </source>
</evidence>
<dbReference type="FunFam" id="3.40.50.300:FF:000032">
    <property type="entry name" value="Export ABC transporter ATP-binding protein"/>
    <property type="match status" value="1"/>
</dbReference>
<dbReference type="InterPro" id="IPR003439">
    <property type="entry name" value="ABC_transporter-like_ATP-bd"/>
</dbReference>
<dbReference type="PROSITE" id="PS00211">
    <property type="entry name" value="ABC_TRANSPORTER_1"/>
    <property type="match status" value="1"/>
</dbReference>
<reference evidence="6" key="1">
    <citation type="submission" date="2023-07" db="EMBL/GenBank/DDBJ databases">
        <authorList>
            <person name="Luz R."/>
            <person name="Cordeiro R."/>
            <person name="Fonseca A."/>
            <person name="Goncalves V."/>
        </authorList>
    </citation>
    <scope>NUCLEOTIDE SEQUENCE [LARGE SCALE GENOMIC DNA]</scope>
    <source>
        <strain evidence="6">BACA0444</strain>
    </source>
</reference>
<sequence>MLNLGQISSLFPFFAILNQAFMQSIAFPSPHHEAVHQNVILSVRGLEMTYYAGHQATPVLKGIDLDVKAGDIELLMGPSGSGKTTLLSIMAGILTPTAGHVRLFGQDITSLPKRQLAQFRLQNIGFIFQGFNLFPALTAAENIGVALQLKGVPSKQAKTQVMELLERVGLAERADHLPEDLSGGQKQRVAIARALAGHPKLILADEPTAALDSQSGRRVIEILGQLAKQDGCTVVMVTHDPRIVDIADRVVYVEDGQITPPSSPIKGKIHSESCRE</sequence>
<feature type="domain" description="ABC transporter" evidence="4">
    <location>
        <begin position="43"/>
        <end position="269"/>
    </location>
</feature>
<gene>
    <name evidence="5" type="ORF">RIF25_00630</name>
</gene>
<protein>
    <submittedName>
        <fullName evidence="5">ABC transporter ATP-binding protein</fullName>
    </submittedName>
</protein>
<keyword evidence="1" id="KW-0813">Transport</keyword>
<dbReference type="SMART" id="SM00382">
    <property type="entry name" value="AAA"/>
    <property type="match status" value="1"/>
</dbReference>
<dbReference type="InterPro" id="IPR017911">
    <property type="entry name" value="MacB-like_ATP-bd"/>
</dbReference>
<dbReference type="AlphaFoldDB" id="A0AAE4JUR3"/>
<dbReference type="EMBL" id="JAVMIP010000001">
    <property type="protein sequence ID" value="MDS3859301.1"/>
    <property type="molecule type" value="Genomic_DNA"/>
</dbReference>
<evidence type="ECO:0000256" key="1">
    <source>
        <dbReference type="ARBA" id="ARBA00022448"/>
    </source>
</evidence>
<dbReference type="InterPro" id="IPR017871">
    <property type="entry name" value="ABC_transporter-like_CS"/>
</dbReference>
<dbReference type="Proteomes" id="UP001268256">
    <property type="component" value="Unassembled WGS sequence"/>
</dbReference>
<dbReference type="InterPro" id="IPR015854">
    <property type="entry name" value="ABC_transpr_LolD-like"/>
</dbReference>
<dbReference type="PANTHER" id="PTHR24220:SF376">
    <property type="entry name" value="ABC TRANSPORTER"/>
    <property type="match status" value="1"/>
</dbReference>
<dbReference type="InterPro" id="IPR027417">
    <property type="entry name" value="P-loop_NTPase"/>
</dbReference>
<accession>A0AAE4JUR3</accession>
<organism evidence="5 6">
    <name type="scientific">Pseudocalidococcus azoricus BACA0444</name>
    <dbReference type="NCBI Taxonomy" id="2918990"/>
    <lineage>
        <taxon>Bacteria</taxon>
        <taxon>Bacillati</taxon>
        <taxon>Cyanobacteriota</taxon>
        <taxon>Cyanophyceae</taxon>
        <taxon>Acaryochloridales</taxon>
        <taxon>Thermosynechococcaceae</taxon>
        <taxon>Pseudocalidococcus</taxon>
        <taxon>Pseudocalidococcus azoricus</taxon>
    </lineage>
</organism>
<dbReference type="GO" id="GO:0005524">
    <property type="term" value="F:ATP binding"/>
    <property type="evidence" value="ECO:0007669"/>
    <property type="project" value="UniProtKB-KW"/>
</dbReference>
<keyword evidence="6" id="KW-1185">Reference proteome</keyword>
<dbReference type="CDD" id="cd03255">
    <property type="entry name" value="ABC_MJ0796_LolCDE_FtsE"/>
    <property type="match status" value="1"/>
</dbReference>